<evidence type="ECO:0000313" key="4">
    <source>
        <dbReference type="EMBL" id="EEA91412.1"/>
    </source>
</evidence>
<dbReference type="CDD" id="cd00093">
    <property type="entry name" value="HTH_XRE"/>
    <property type="match status" value="1"/>
</dbReference>
<keyword evidence="2" id="KW-1133">Transmembrane helix</keyword>
<feature type="domain" description="HTH cro/C1-type" evidence="3">
    <location>
        <begin position="37"/>
        <end position="91"/>
    </location>
</feature>
<accession>B6G8I4</accession>
<dbReference type="SUPFAM" id="SSF47413">
    <property type="entry name" value="lambda repressor-like DNA-binding domains"/>
    <property type="match status" value="1"/>
</dbReference>
<dbReference type="InterPro" id="IPR010982">
    <property type="entry name" value="Lambda_DNA-bd_dom_sf"/>
</dbReference>
<dbReference type="STRING" id="445975.COLSTE_00375"/>
<evidence type="ECO:0000256" key="2">
    <source>
        <dbReference type="SAM" id="Phobius"/>
    </source>
</evidence>
<dbReference type="OrthoDB" id="9805856at2"/>
<dbReference type="SMART" id="SM00530">
    <property type="entry name" value="HTH_XRE"/>
    <property type="match status" value="1"/>
</dbReference>
<keyword evidence="2" id="KW-0812">Transmembrane</keyword>
<name>B6G8I4_9ACTN</name>
<dbReference type="Proteomes" id="UP000003560">
    <property type="component" value="Unassembled WGS sequence"/>
</dbReference>
<organism evidence="4 5">
    <name type="scientific">Collinsella stercoris DSM 13279</name>
    <dbReference type="NCBI Taxonomy" id="445975"/>
    <lineage>
        <taxon>Bacteria</taxon>
        <taxon>Bacillati</taxon>
        <taxon>Actinomycetota</taxon>
        <taxon>Coriobacteriia</taxon>
        <taxon>Coriobacteriales</taxon>
        <taxon>Coriobacteriaceae</taxon>
        <taxon>Collinsella</taxon>
    </lineage>
</organism>
<dbReference type="HOGENOM" id="CLU_1183392_0_0_11"/>
<dbReference type="PANTHER" id="PTHR46558">
    <property type="entry name" value="TRACRIPTIONAL REGULATORY PROTEIN-RELATED-RELATED"/>
    <property type="match status" value="1"/>
</dbReference>
<dbReference type="Pfam" id="PF01381">
    <property type="entry name" value="HTH_3"/>
    <property type="match status" value="1"/>
</dbReference>
<keyword evidence="1 4" id="KW-0238">DNA-binding</keyword>
<evidence type="ECO:0000259" key="3">
    <source>
        <dbReference type="PROSITE" id="PS50943"/>
    </source>
</evidence>
<reference evidence="4 5" key="2">
    <citation type="submission" date="2008-10" db="EMBL/GenBank/DDBJ databases">
        <authorList>
            <person name="Fulton L."/>
            <person name="Clifton S."/>
            <person name="Fulton B."/>
            <person name="Xu J."/>
            <person name="Minx P."/>
            <person name="Pepin K.H."/>
            <person name="Johnson M."/>
            <person name="Thiruvilangam P."/>
            <person name="Bhonagiri V."/>
            <person name="Nash W.E."/>
            <person name="Mardis E.R."/>
            <person name="Wilson R.K."/>
        </authorList>
    </citation>
    <scope>NUCLEOTIDE SEQUENCE [LARGE SCALE GENOMIC DNA]</scope>
    <source>
        <strain evidence="4 5">DSM 13279</strain>
    </source>
</reference>
<dbReference type="eggNOG" id="COG1476">
    <property type="taxonomic scope" value="Bacteria"/>
</dbReference>
<keyword evidence="5" id="KW-1185">Reference proteome</keyword>
<gene>
    <name evidence="4" type="ORF">COLSTE_00375</name>
</gene>
<protein>
    <submittedName>
        <fullName evidence="4">DNA-binding helix-turn-helix protein</fullName>
    </submittedName>
</protein>
<dbReference type="GO" id="GO:0003677">
    <property type="term" value="F:DNA binding"/>
    <property type="evidence" value="ECO:0007669"/>
    <property type="project" value="UniProtKB-KW"/>
</dbReference>
<dbReference type="EMBL" id="ABXJ01000020">
    <property type="protein sequence ID" value="EEA91412.1"/>
    <property type="molecule type" value="Genomic_DNA"/>
</dbReference>
<dbReference type="AlphaFoldDB" id="B6G8I4"/>
<keyword evidence="2" id="KW-0472">Membrane</keyword>
<feature type="transmembrane region" description="Helical" evidence="2">
    <location>
        <begin position="109"/>
        <end position="134"/>
    </location>
</feature>
<feature type="transmembrane region" description="Helical" evidence="2">
    <location>
        <begin position="209"/>
        <end position="231"/>
    </location>
</feature>
<reference evidence="4 5" key="1">
    <citation type="submission" date="2008-10" db="EMBL/GenBank/DDBJ databases">
        <title>Draft genome sequence of Collinsella stercoris (DSM 13279).</title>
        <authorList>
            <person name="Sudarsanam P."/>
            <person name="Ley R."/>
            <person name="Guruge J."/>
            <person name="Turnbaugh P.J."/>
            <person name="Mahowald M."/>
            <person name="Liep D."/>
            <person name="Gordon J."/>
        </authorList>
    </citation>
    <scope>NUCLEOTIDE SEQUENCE [LARGE SCALE GENOMIC DNA]</scope>
    <source>
        <strain evidence="4 5">DSM 13279</strain>
    </source>
</reference>
<evidence type="ECO:0000256" key="1">
    <source>
        <dbReference type="ARBA" id="ARBA00023125"/>
    </source>
</evidence>
<dbReference type="PROSITE" id="PS50943">
    <property type="entry name" value="HTH_CROC1"/>
    <property type="match status" value="1"/>
</dbReference>
<dbReference type="InterPro" id="IPR001387">
    <property type="entry name" value="Cro/C1-type_HTH"/>
</dbReference>
<dbReference type="PANTHER" id="PTHR46558:SF4">
    <property type="entry name" value="DNA-BIDING PHAGE PROTEIN"/>
    <property type="match status" value="1"/>
</dbReference>
<proteinExistence type="predicted"/>
<dbReference type="Gene3D" id="1.10.260.40">
    <property type="entry name" value="lambda repressor-like DNA-binding domains"/>
    <property type="match status" value="1"/>
</dbReference>
<sequence>MVFQGRSKGVLMDGGSDTIHATGLDAHTSVGPLASRIRGLRENASMTQGELASRVFVSRQTVINWEKGRTLPDAESLKRLSSVLGITLDALLDERSEERLRQIEGERKIFKLAILFECLWSLEKLIGVIVVTIAHKFLDPSAAYQIADVERIIGLAISLAALIPWFKVGGIKIDHDLQSVVEIAAYLEGYPPGAELPQTFAWRWLLPHWTLVTVTFVAFALVLTYIPLIALRLS</sequence>
<evidence type="ECO:0000313" key="5">
    <source>
        <dbReference type="Proteomes" id="UP000003560"/>
    </source>
</evidence>
<comment type="caution">
    <text evidence="4">The sequence shown here is derived from an EMBL/GenBank/DDBJ whole genome shotgun (WGS) entry which is preliminary data.</text>
</comment>